<dbReference type="AlphaFoldDB" id="A0A167FP89"/>
<comment type="caution">
    <text evidence="1">The sequence shown here is derived from an EMBL/GenBank/DDBJ whole genome shotgun (WGS) entry which is preliminary data.</text>
</comment>
<evidence type="ECO:0008006" key="3">
    <source>
        <dbReference type="Google" id="ProtNLM"/>
    </source>
</evidence>
<protein>
    <recommendedName>
        <fullName evidence="3">Cytoplasmic protein</fullName>
    </recommendedName>
</protein>
<evidence type="ECO:0000313" key="2">
    <source>
        <dbReference type="Proteomes" id="UP000076503"/>
    </source>
</evidence>
<sequence>MSDLIHHKEHNENAISRGYVQSLPKYITLCERNYLRALKVLPEETVGSSRQIKIGSMDFFISVDCVAKYTTDIKITQQHSLSSHLGQFELAVRLYHDAKVAEVYQHNYHQRVKPSYRYPNPGMHHKDEKYQLNAFLGDWLLACVENGRVSLDWDVNNGLV</sequence>
<dbReference type="PANTHER" id="PTHR38774:SF1">
    <property type="entry name" value="CYTOPLASMIC PROTEIN"/>
    <property type="match status" value="1"/>
</dbReference>
<organism evidence="1 2">
    <name type="scientific">Pseudoalteromonas luteoviolacea H33</name>
    <dbReference type="NCBI Taxonomy" id="1365251"/>
    <lineage>
        <taxon>Bacteria</taxon>
        <taxon>Pseudomonadati</taxon>
        <taxon>Pseudomonadota</taxon>
        <taxon>Gammaproteobacteria</taxon>
        <taxon>Alteromonadales</taxon>
        <taxon>Pseudoalteromonadaceae</taxon>
        <taxon>Pseudoalteromonas</taxon>
    </lineage>
</organism>
<dbReference type="PANTHER" id="PTHR38774">
    <property type="entry name" value="CYTOPLASMIC PROTEIN-RELATED"/>
    <property type="match status" value="1"/>
</dbReference>
<dbReference type="EMBL" id="AUXZ01000062">
    <property type="protein sequence ID" value="KZN52581.1"/>
    <property type="molecule type" value="Genomic_DNA"/>
</dbReference>
<dbReference type="RefSeq" id="WP_231098057.1">
    <property type="nucleotide sequence ID" value="NZ_AUXZ01000062.1"/>
</dbReference>
<dbReference type="PATRIC" id="fig|1365251.3.peg.1118"/>
<dbReference type="InterPro" id="IPR009659">
    <property type="entry name" value="DUF1249"/>
</dbReference>
<proteinExistence type="predicted"/>
<dbReference type="Pfam" id="PF06853">
    <property type="entry name" value="DUF1249"/>
    <property type="match status" value="1"/>
</dbReference>
<name>A0A167FP89_9GAMM</name>
<evidence type="ECO:0000313" key="1">
    <source>
        <dbReference type="EMBL" id="KZN52581.1"/>
    </source>
</evidence>
<accession>A0A167FP89</accession>
<reference evidence="1 2" key="1">
    <citation type="submission" date="2013-07" db="EMBL/GenBank/DDBJ databases">
        <title>Comparative Genomic and Metabolomic Analysis of Twelve Strains of Pseudoalteromonas luteoviolacea.</title>
        <authorList>
            <person name="Vynne N.G."/>
            <person name="Mansson M."/>
            <person name="Gram L."/>
        </authorList>
    </citation>
    <scope>NUCLEOTIDE SEQUENCE [LARGE SCALE GENOMIC DNA]</scope>
    <source>
        <strain evidence="1 2">H33</strain>
    </source>
</reference>
<dbReference type="Proteomes" id="UP000076503">
    <property type="component" value="Unassembled WGS sequence"/>
</dbReference>
<gene>
    <name evidence="1" type="ORF">N476_10990</name>
</gene>